<feature type="site" description="Cleavage; by autolysis" evidence="13">
    <location>
        <begin position="216"/>
        <end position="217"/>
    </location>
</feature>
<dbReference type="OrthoDB" id="188713at2759"/>
<evidence type="ECO:0000256" key="8">
    <source>
        <dbReference type="ARBA" id="ARBA00078726"/>
    </source>
</evidence>
<evidence type="ECO:0000313" key="15">
    <source>
        <dbReference type="Proteomes" id="UP000694845"/>
    </source>
</evidence>
<keyword evidence="15" id="KW-1185">Reference proteome</keyword>
<feature type="binding site" evidence="12">
    <location>
        <begin position="245"/>
        <end position="248"/>
    </location>
    <ligand>
        <name>substrate</name>
    </ligand>
</feature>
<evidence type="ECO:0000313" key="16">
    <source>
        <dbReference type="RefSeq" id="XP_022110933.1"/>
    </source>
</evidence>
<evidence type="ECO:0000256" key="11">
    <source>
        <dbReference type="PIRSR" id="PIRSR600246-1"/>
    </source>
</evidence>
<dbReference type="GO" id="GO:0005764">
    <property type="term" value="C:lysosome"/>
    <property type="evidence" value="ECO:0007669"/>
    <property type="project" value="TreeGrafter"/>
</dbReference>
<accession>A0A8B7ZZJ1</accession>
<organism evidence="15 16">
    <name type="scientific">Acanthaster planci</name>
    <name type="common">Crown-of-thorns starfish</name>
    <dbReference type="NCBI Taxonomy" id="133434"/>
    <lineage>
        <taxon>Eukaryota</taxon>
        <taxon>Metazoa</taxon>
        <taxon>Echinodermata</taxon>
        <taxon>Eleutherozoa</taxon>
        <taxon>Asterozoa</taxon>
        <taxon>Asteroidea</taxon>
        <taxon>Valvatacea</taxon>
        <taxon>Valvatida</taxon>
        <taxon>Acanthasteridae</taxon>
        <taxon>Acanthaster</taxon>
    </lineage>
</organism>
<keyword evidence="3" id="KW-0378">Hydrolase</keyword>
<evidence type="ECO:0000256" key="9">
    <source>
        <dbReference type="ARBA" id="ARBA00079301"/>
    </source>
</evidence>
<proteinExistence type="inferred from homology"/>
<reference evidence="16" key="1">
    <citation type="submission" date="2025-08" db="UniProtKB">
        <authorList>
            <consortium name="RefSeq"/>
        </authorList>
    </citation>
    <scope>IDENTIFICATION</scope>
</reference>
<dbReference type="SUPFAM" id="SSF56235">
    <property type="entry name" value="N-terminal nucleophile aminohydrolases (Ntn hydrolases)"/>
    <property type="match status" value="1"/>
</dbReference>
<evidence type="ECO:0000256" key="3">
    <source>
        <dbReference type="ARBA" id="ARBA00022801"/>
    </source>
</evidence>
<keyword evidence="4" id="KW-0068">Autocatalytic cleavage</keyword>
<evidence type="ECO:0000256" key="14">
    <source>
        <dbReference type="SAM" id="SignalP"/>
    </source>
</evidence>
<dbReference type="InterPro" id="IPR029055">
    <property type="entry name" value="Ntn_hydrolases_N"/>
</dbReference>
<evidence type="ECO:0000256" key="2">
    <source>
        <dbReference type="ARBA" id="ARBA00022670"/>
    </source>
</evidence>
<dbReference type="KEGG" id="aplc:110990315"/>
<evidence type="ECO:0000256" key="4">
    <source>
        <dbReference type="ARBA" id="ARBA00022813"/>
    </source>
</evidence>
<protein>
    <recommendedName>
        <fullName evidence="7">N(4)-(beta-N-acetylglucosaminyl)-L-asparaginase</fullName>
        <ecNumber evidence="7">3.5.1.26</ecNumber>
    </recommendedName>
    <alternativeName>
        <fullName evidence="9">Aspartylglucosaminidase</fullName>
    </alternativeName>
    <alternativeName>
        <fullName evidence="8">Glycosylasparaginase</fullName>
    </alternativeName>
    <alternativeName>
        <fullName evidence="10">N4-(N-acetyl-beta-glucosaminyl)-L-asparagine amidase</fullName>
    </alternativeName>
</protein>
<dbReference type="GO" id="GO:0008233">
    <property type="term" value="F:peptidase activity"/>
    <property type="evidence" value="ECO:0007669"/>
    <property type="project" value="UniProtKB-KW"/>
</dbReference>
<dbReference type="Pfam" id="PF01112">
    <property type="entry name" value="Asparaginase_2"/>
    <property type="match status" value="1"/>
</dbReference>
<dbReference type="EC" id="3.5.1.26" evidence="7"/>
<feature type="binding site" evidence="12">
    <location>
        <begin position="268"/>
        <end position="271"/>
    </location>
    <ligand>
        <name>substrate</name>
    </ligand>
</feature>
<evidence type="ECO:0000256" key="1">
    <source>
        <dbReference type="ARBA" id="ARBA00010872"/>
    </source>
</evidence>
<keyword evidence="2" id="KW-0645">Protease</keyword>
<evidence type="ECO:0000256" key="6">
    <source>
        <dbReference type="ARBA" id="ARBA00053295"/>
    </source>
</evidence>
<comment type="catalytic activity">
    <reaction evidence="5">
        <text>N(4)-(beta-N-acetyl-D-glucosaminyl)-L-asparagine + H2O = N-acetyl-beta-D-glucosaminylamine + L-aspartate + H(+)</text>
        <dbReference type="Rhea" id="RHEA:11544"/>
        <dbReference type="ChEBI" id="CHEBI:15377"/>
        <dbReference type="ChEBI" id="CHEBI:15378"/>
        <dbReference type="ChEBI" id="CHEBI:15947"/>
        <dbReference type="ChEBI" id="CHEBI:29991"/>
        <dbReference type="ChEBI" id="CHEBI:58080"/>
        <dbReference type="EC" id="3.5.1.26"/>
    </reaction>
</comment>
<evidence type="ECO:0000256" key="10">
    <source>
        <dbReference type="ARBA" id="ARBA00080645"/>
    </source>
</evidence>
<dbReference type="InterPro" id="IPR000246">
    <property type="entry name" value="Peptidase_T2"/>
</dbReference>
<dbReference type="CTD" id="175"/>
<dbReference type="GO" id="GO:0006508">
    <property type="term" value="P:proteolysis"/>
    <property type="evidence" value="ECO:0007669"/>
    <property type="project" value="UniProtKB-KW"/>
</dbReference>
<dbReference type="RefSeq" id="XP_022110933.1">
    <property type="nucleotide sequence ID" value="XM_022255241.1"/>
</dbReference>
<evidence type="ECO:0000256" key="5">
    <source>
        <dbReference type="ARBA" id="ARBA00050421"/>
    </source>
</evidence>
<feature type="chain" id="PRO_5034998515" description="N(4)-(beta-N-acetylglucosaminyl)-L-asparaginase" evidence="14">
    <location>
        <begin position="26"/>
        <end position="358"/>
    </location>
</feature>
<gene>
    <name evidence="16" type="primary">LOC110990315</name>
</gene>
<dbReference type="GeneID" id="110990315"/>
<sequence>MVVLTYVVNLLLFIVCLTKSKTAQGAMTNTQRGDFQYLPLVVNTWPFTNATSAGWSSITSGGSSLDAVELGCSTCEQEQCDGSVGFGNHPDETGETTLDAMIMDGVTHDVGSVGCLRRVKSAMSVARAVMNYTKHTLLVGELATQFAVEMGFKEESLSTNTSIDEWRRWKDHNCQPNFRQNVKPDPTKSCGPYHPFNSSSCHRPRYNEEVTRGNHDTIGMIVVDKNGNIAGGTTTNGANHKVPGRVGDSPIVGAGCYVDNNIGGAVATGDGDVMMRFLPSLRTVENMKQGMSPSSACEAALQPIIKYYPDFSGAVVAASKQGIHGAACYGFDTFHYSAYFTGLKSPKIEAIPCMQKTK</sequence>
<dbReference type="FunFam" id="3.60.20.30:FF:000003">
    <property type="entry name" value="N(4)-(Beta-N-acetylglucosaminyl)-L-asparaginase isoform X1"/>
    <property type="match status" value="1"/>
</dbReference>
<comment type="function">
    <text evidence="6">Cleaves the GlcNAc-Asn bond which joins oligosaccharides to the peptide of asparagine-linked glycoproteins.</text>
</comment>
<dbReference type="OMA" id="YKPIINI"/>
<dbReference type="PANTHER" id="PTHR10188:SF6">
    <property type="entry name" value="N(4)-(BETA-N-ACETYLGLUCOSAMINYL)-L-ASPARAGINASE"/>
    <property type="match status" value="1"/>
</dbReference>
<dbReference type="PANTHER" id="PTHR10188">
    <property type="entry name" value="L-ASPARAGINASE"/>
    <property type="match status" value="1"/>
</dbReference>
<name>A0A8B7ZZJ1_ACAPL</name>
<dbReference type="GO" id="GO:0003948">
    <property type="term" value="F:N4-(beta-N-acetylglucosaminyl)-L-asparaginase activity"/>
    <property type="evidence" value="ECO:0007669"/>
    <property type="project" value="UniProtKB-EC"/>
</dbReference>
<evidence type="ECO:0000256" key="12">
    <source>
        <dbReference type="PIRSR" id="PIRSR600246-2"/>
    </source>
</evidence>
<evidence type="ECO:0000256" key="13">
    <source>
        <dbReference type="PIRSR" id="PIRSR600246-3"/>
    </source>
</evidence>
<dbReference type="Proteomes" id="UP000694845">
    <property type="component" value="Unplaced"/>
</dbReference>
<dbReference type="Gene3D" id="3.60.20.30">
    <property type="entry name" value="(Glycosyl)asparaginase"/>
    <property type="match status" value="1"/>
</dbReference>
<feature type="active site" description="Nucleophile" evidence="11">
    <location>
        <position position="217"/>
    </location>
</feature>
<keyword evidence="14" id="KW-0732">Signal</keyword>
<feature type="signal peptide" evidence="14">
    <location>
        <begin position="1"/>
        <end position="25"/>
    </location>
</feature>
<dbReference type="AlphaFoldDB" id="A0A8B7ZZJ1"/>
<evidence type="ECO:0000256" key="7">
    <source>
        <dbReference type="ARBA" id="ARBA00066729"/>
    </source>
</evidence>
<comment type="similarity">
    <text evidence="1">Belongs to the Ntn-hydrolase family.</text>
</comment>
<dbReference type="CDD" id="cd04513">
    <property type="entry name" value="Glycosylasparaginase"/>
    <property type="match status" value="1"/>
</dbReference>